<dbReference type="EMBL" id="FNZM01000033">
    <property type="protein sequence ID" value="SEK15053.1"/>
    <property type="molecule type" value="Genomic_DNA"/>
</dbReference>
<dbReference type="InterPro" id="IPR011990">
    <property type="entry name" value="TPR-like_helical_dom_sf"/>
</dbReference>
<evidence type="ECO:0000313" key="2">
    <source>
        <dbReference type="Proteomes" id="UP000183529"/>
    </source>
</evidence>
<comment type="caution">
    <text evidence="1">The sequence shown here is derived from an EMBL/GenBank/DDBJ whole genome shotgun (WGS) entry which is preliminary data.</text>
</comment>
<dbReference type="Proteomes" id="UP000183529">
    <property type="component" value="Unassembled WGS sequence"/>
</dbReference>
<gene>
    <name evidence="1" type="ORF">SAMN05216550_13359</name>
</gene>
<name>A0AAQ1GPE3_9BURK</name>
<sequence length="192" mass="20655">MQTLTPDTDTMDDALACFAQSALGGGLASEAARLLAEAGRVRERPAEALGLLERARAVAPAHPAPLIALYRFHFYGHRLADARAVGEDALSIARSVLGADFGREPPSRDAVRYDAAVRFYLFTLKGLAYLHMRLGELASAQTQLAELRSLDPEDHVGGALLLHVLMRREDDVDGDGAGVPRAYPARGWAVPL</sequence>
<dbReference type="Gene3D" id="1.25.40.10">
    <property type="entry name" value="Tetratricopeptide repeat domain"/>
    <property type="match status" value="1"/>
</dbReference>
<organism evidence="1 2">
    <name type="scientific">Paraburkholderia tropica</name>
    <dbReference type="NCBI Taxonomy" id="92647"/>
    <lineage>
        <taxon>Bacteria</taxon>
        <taxon>Pseudomonadati</taxon>
        <taxon>Pseudomonadota</taxon>
        <taxon>Betaproteobacteria</taxon>
        <taxon>Burkholderiales</taxon>
        <taxon>Burkholderiaceae</taxon>
        <taxon>Paraburkholderia</taxon>
    </lineage>
</organism>
<evidence type="ECO:0008006" key="3">
    <source>
        <dbReference type="Google" id="ProtNLM"/>
    </source>
</evidence>
<dbReference type="SUPFAM" id="SSF48452">
    <property type="entry name" value="TPR-like"/>
    <property type="match status" value="1"/>
</dbReference>
<dbReference type="RefSeq" id="WP_074987581.1">
    <property type="nucleotide sequence ID" value="NZ_CADFGN010000023.1"/>
</dbReference>
<dbReference type="AlphaFoldDB" id="A0AAQ1GPE3"/>
<reference evidence="1 2" key="1">
    <citation type="submission" date="2016-10" db="EMBL/GenBank/DDBJ databases">
        <authorList>
            <person name="Varghese N."/>
            <person name="Submissions S."/>
        </authorList>
    </citation>
    <scope>NUCLEOTIDE SEQUENCE [LARGE SCALE GENOMIC DNA]</scope>
    <source>
        <strain evidence="1 2">LMG 22274</strain>
    </source>
</reference>
<proteinExistence type="predicted"/>
<accession>A0AAQ1GPE3</accession>
<evidence type="ECO:0000313" key="1">
    <source>
        <dbReference type="EMBL" id="SEK15053.1"/>
    </source>
</evidence>
<protein>
    <recommendedName>
        <fullName evidence="3">Tetratricopeptide repeat protein</fullName>
    </recommendedName>
</protein>